<feature type="region of interest" description="Disordered" evidence="2">
    <location>
        <begin position="1521"/>
        <end position="1546"/>
    </location>
</feature>
<evidence type="ECO:0000313" key="4">
    <source>
        <dbReference type="Proteomes" id="UP000054773"/>
    </source>
</evidence>
<proteinExistence type="predicted"/>
<dbReference type="Proteomes" id="UP000054773">
    <property type="component" value="Unassembled WGS sequence"/>
</dbReference>
<feature type="compositionally biased region" description="Polar residues" evidence="2">
    <location>
        <begin position="1523"/>
        <end position="1536"/>
    </location>
</feature>
<gene>
    <name evidence="3" type="primary">sdhA_1</name>
    <name evidence="3" type="ORF">Lery_2536</name>
</gene>
<name>A0A0W0TFI2_LEGER</name>
<keyword evidence="4" id="KW-1185">Reference proteome</keyword>
<evidence type="ECO:0000256" key="1">
    <source>
        <dbReference type="SAM" id="Coils"/>
    </source>
</evidence>
<dbReference type="RefSeq" id="WP_058527624.1">
    <property type="nucleotide sequence ID" value="NZ_LNYA01000034.1"/>
</dbReference>
<comment type="caution">
    <text evidence="3">The sequence shown here is derived from an EMBL/GenBank/DDBJ whole genome shotgun (WGS) entry which is preliminary data.</text>
</comment>
<accession>A0A0W0TFI2</accession>
<sequence>MIERFLRLLDTFKENEISKLLRSNRELLIAQLKGPYFSKFARDYFADTQATGEPYLDFADEPRRIVQIKQLINALYHAEMAFIDLENVNLRNGKNRTADLKTLYFNTIHHAYQASYLLTHVDIDFMEIFGHEIVQLQRILQLVQRQADGYEKRANDWANRILDFPLSYNAGWYAGIAVDQMKPREEGFDYNFISKFSAKLPGYIQELRLYLHNYSAKISIEAPEINEQKLQELQENAIKIIFALDDLRENNFFIVFKLLKYISIVRHIISLTTSTFQQMVQFNETSQTVVRDNLAKLKYDLLPTLFALADRIEDEALLHPGTLSKPMMQQVKPLYDLLITYARKVVNFEARGKELLALEDTRFLYLRLDETHARLSKTRTASIKAQRQQQAFNDFYNILAKPEYQGLRLSQLPESVKKTLARHYRYIRPIIGHHHVDLSNAIIHGLTQTPGWLGTFKKPVDWYYNYEGTDKISYLLTKKSTLADLFVRETVTAAFHKKLNQALLQHVNDQSNLVLTPYPGDNLLRLNDKAALGIKDGGHDLEFTISEAGDCLLKQPAPLTIDQAFLLAQHYDQRIIALTQAQEAYRQFMVVLEQQDVAALSDITEEARKKLQHLYARFQPYFMNILGSDAGSIALDRKIITSLTDKAPVLPMTINELALMQLAINSGFAAIRTRWKVYRDHYLNEGKTRYEKDVESTPLVVMTQHANRAHYLLKKDNYSRQIADFRKSLFQFTAALSLSARHHLQPQEKGIPFPKLENRQTLLREPQQLLNIKRLFNALYYLEQLFIQLENLTDKSSESMYVYHLLQVYQAINTIYHLSLSFYNDPHSRLVCRDLMMKAHELYQFTHDQAEAYTMTAQEVEPQDKTIHYNGLWYALQAFMVIPEHVAALNYQQSIAADKLSKIRFNTKQIAVNIERIIHDSHAYFRLLLDTPVMYGLFMELKAKLAQFSQVSHDAVLSHLEEISSNVFARLLMETDHFEAKLALKPGVLATSMKAILDQFYQGLVEPLGLVSARHFELVFSLTPIQKRQNAVKQRAMMAELQLKQISPQREIFKNLNKVLKSYIRLKQPTIGYIPGPPPRPDILEIARQSAANHYRDALPYLKEAEKELPHLKPSEMVSPSLIDDLFAKSNITVIPAIDNIAGLVAGALSYYRGQSPSPERDKKILVFCQFHEQLEYYLQFSSGYLPSTPEILNGIEKQLIKHYAKLLPDLYEHQAEYKAEPCVAPRYPHVDKLLNGAQLPIPVQIPCYAVDWVAQLDAYYAGLEASYQFEKAVAEEQNRYLQTVHIKEAELNKQYKAQYLQSTFEALVKKMAERRIGLLHLHSEYEKKLHDHLMSFNQTIIEQTKSSNNIRKSMILLLIDKTRRFQHDELRDYMHLDKVLSAIQAFYLYLDAQKGNGVDETSVYEVQDLIDEKSGLLTSLKDIALNDKKSPSQRLQQLQTACDKVEFSIPLTRQRSFTDYDWLWFKNCLVNILAFFHLYTPTPLQRFNSLRDNAAEHNKPPMPSFAHHFGLFSRSGRAYQEPGSQHAQEELNNMPPSARETAAVA</sequence>
<dbReference type="OrthoDB" id="5647347at2"/>
<organism evidence="3 4">
    <name type="scientific">Legionella erythra</name>
    <dbReference type="NCBI Taxonomy" id="448"/>
    <lineage>
        <taxon>Bacteria</taxon>
        <taxon>Pseudomonadati</taxon>
        <taxon>Pseudomonadota</taxon>
        <taxon>Gammaproteobacteria</taxon>
        <taxon>Legionellales</taxon>
        <taxon>Legionellaceae</taxon>
        <taxon>Legionella</taxon>
    </lineage>
</organism>
<feature type="coiled-coil region" evidence="1">
    <location>
        <begin position="133"/>
        <end position="160"/>
    </location>
</feature>
<reference evidence="3 4" key="1">
    <citation type="submission" date="2015-11" db="EMBL/GenBank/DDBJ databases">
        <title>Genomic analysis of 38 Legionella species identifies large and diverse effector repertoires.</title>
        <authorList>
            <person name="Burstein D."/>
            <person name="Amaro F."/>
            <person name="Zusman T."/>
            <person name="Lifshitz Z."/>
            <person name="Cohen O."/>
            <person name="Gilbert J.A."/>
            <person name="Pupko T."/>
            <person name="Shuman H.A."/>
            <person name="Segal G."/>
        </authorList>
    </citation>
    <scope>NUCLEOTIDE SEQUENCE [LARGE SCALE GENOMIC DNA]</scope>
    <source>
        <strain evidence="3 4">SE-32A-C8</strain>
    </source>
</reference>
<evidence type="ECO:0000256" key="2">
    <source>
        <dbReference type="SAM" id="MobiDB-lite"/>
    </source>
</evidence>
<dbReference type="EMBL" id="LNYA01000034">
    <property type="protein sequence ID" value="KTC94369.1"/>
    <property type="molecule type" value="Genomic_DNA"/>
</dbReference>
<keyword evidence="1" id="KW-0175">Coiled coil</keyword>
<evidence type="ECO:0000313" key="3">
    <source>
        <dbReference type="EMBL" id="KTC94369.1"/>
    </source>
</evidence>
<dbReference type="PATRIC" id="fig|448.7.peg.2662"/>
<protein>
    <submittedName>
        <fullName evidence="3">SdhA, substrate of the Dot/Icm system</fullName>
    </submittedName>
</protein>